<dbReference type="EMBL" id="BSPC01000027">
    <property type="protein sequence ID" value="GLS20142.1"/>
    <property type="molecule type" value="Genomic_DNA"/>
</dbReference>
<dbReference type="Proteomes" id="UP001156882">
    <property type="component" value="Unassembled WGS sequence"/>
</dbReference>
<protein>
    <submittedName>
        <fullName evidence="1">Uncharacterized protein</fullName>
    </submittedName>
</protein>
<reference evidence="2" key="1">
    <citation type="journal article" date="2019" name="Int. J. Syst. Evol. Microbiol.">
        <title>The Global Catalogue of Microorganisms (GCM) 10K type strain sequencing project: providing services to taxonomists for standard genome sequencing and annotation.</title>
        <authorList>
            <consortium name="The Broad Institute Genomics Platform"/>
            <consortium name="The Broad Institute Genome Sequencing Center for Infectious Disease"/>
            <person name="Wu L."/>
            <person name="Ma J."/>
        </authorList>
    </citation>
    <scope>NUCLEOTIDE SEQUENCE [LARGE SCALE GENOMIC DNA]</scope>
    <source>
        <strain evidence="2">NBRC 101365</strain>
    </source>
</reference>
<name>A0ABQ6CPK3_9HYPH</name>
<accession>A0ABQ6CPK3</accession>
<comment type="caution">
    <text evidence="1">The sequence shown here is derived from an EMBL/GenBank/DDBJ whole genome shotgun (WGS) entry which is preliminary data.</text>
</comment>
<evidence type="ECO:0000313" key="1">
    <source>
        <dbReference type="EMBL" id="GLS20142.1"/>
    </source>
</evidence>
<organism evidence="1 2">
    <name type="scientific">Labrys miyagiensis</name>
    <dbReference type="NCBI Taxonomy" id="346912"/>
    <lineage>
        <taxon>Bacteria</taxon>
        <taxon>Pseudomonadati</taxon>
        <taxon>Pseudomonadota</taxon>
        <taxon>Alphaproteobacteria</taxon>
        <taxon>Hyphomicrobiales</taxon>
        <taxon>Xanthobacteraceae</taxon>
        <taxon>Labrys</taxon>
    </lineage>
</organism>
<gene>
    <name evidence="1" type="ORF">GCM10007874_31590</name>
</gene>
<sequence>MPYVQRNSAGAITGVYANLQVGYAKEWLAPDDPAVITFLTPGPPEILTRWQFFAVAALNGIITQQEAQAALTGTMPAKFTAFIASMPADQQFPATMLLTGTQEFHRHHPFVEAFLHANSMTSAQADAIWTQGAALTLS</sequence>
<evidence type="ECO:0000313" key="2">
    <source>
        <dbReference type="Proteomes" id="UP001156882"/>
    </source>
</evidence>
<proteinExistence type="predicted"/>
<keyword evidence="2" id="KW-1185">Reference proteome</keyword>